<dbReference type="InterPro" id="IPR038277">
    <property type="entry name" value="UreF_sf"/>
</dbReference>
<comment type="similarity">
    <text evidence="3">Belongs to the UreF family.</text>
</comment>
<dbReference type="GO" id="GO:0016151">
    <property type="term" value="F:nickel cation binding"/>
    <property type="evidence" value="ECO:0007669"/>
    <property type="project" value="UniProtKB-UniRule"/>
</dbReference>
<dbReference type="Pfam" id="PF01730">
    <property type="entry name" value="UreF"/>
    <property type="match status" value="1"/>
</dbReference>
<dbReference type="Proteomes" id="UP000256941">
    <property type="component" value="Unassembled WGS sequence"/>
</dbReference>
<keyword evidence="2 3" id="KW-0143">Chaperone</keyword>
<dbReference type="InterPro" id="IPR002639">
    <property type="entry name" value="UreF"/>
</dbReference>
<dbReference type="PIRSF" id="PIRSF009467">
    <property type="entry name" value="Ureas_acces_UreF"/>
    <property type="match status" value="1"/>
</dbReference>
<gene>
    <name evidence="3" type="primary">ureF</name>
    <name evidence="4" type="ORF">BDD41_3868</name>
</gene>
<dbReference type="PANTHER" id="PTHR33620">
    <property type="entry name" value="UREASE ACCESSORY PROTEIN F"/>
    <property type="match status" value="1"/>
</dbReference>
<comment type="caution">
    <text evidence="4">The sequence shown here is derived from an EMBL/GenBank/DDBJ whole genome shotgun (WGS) entry which is preliminary data.</text>
</comment>
<organism evidence="4 5">
    <name type="scientific">Paracoccus versutus</name>
    <name type="common">Thiobacillus versutus</name>
    <dbReference type="NCBI Taxonomy" id="34007"/>
    <lineage>
        <taxon>Bacteria</taxon>
        <taxon>Pseudomonadati</taxon>
        <taxon>Pseudomonadota</taxon>
        <taxon>Alphaproteobacteria</taxon>
        <taxon>Rhodobacterales</taxon>
        <taxon>Paracoccaceae</taxon>
        <taxon>Paracoccus</taxon>
    </lineage>
</organism>
<dbReference type="AlphaFoldDB" id="A0A3D9XE10"/>
<evidence type="ECO:0000313" key="4">
    <source>
        <dbReference type="EMBL" id="REF68796.1"/>
    </source>
</evidence>
<proteinExistence type="inferred from homology"/>
<protein>
    <recommendedName>
        <fullName evidence="3">Urease accessory protein UreF</fullName>
    </recommendedName>
</protein>
<dbReference type="HAMAP" id="MF_01385">
    <property type="entry name" value="UreF"/>
    <property type="match status" value="1"/>
</dbReference>
<keyword evidence="3" id="KW-0963">Cytoplasm</keyword>
<evidence type="ECO:0000256" key="1">
    <source>
        <dbReference type="ARBA" id="ARBA00022988"/>
    </source>
</evidence>
<comment type="subunit">
    <text evidence="3">UreD, UreF and UreG form a complex that acts as a GTP-hydrolysis-dependent molecular chaperone, activating the urease apoprotein by helping to assemble the nickel containing metallocenter of UreC. The UreE protein probably delivers the nickel.</text>
</comment>
<evidence type="ECO:0000313" key="5">
    <source>
        <dbReference type="Proteomes" id="UP000256941"/>
    </source>
</evidence>
<name>A0A3D9XE10_PARVE</name>
<evidence type="ECO:0000256" key="2">
    <source>
        <dbReference type="ARBA" id="ARBA00023186"/>
    </source>
</evidence>
<dbReference type="Gene3D" id="1.10.4190.10">
    <property type="entry name" value="Urease accessory protein UreF"/>
    <property type="match status" value="1"/>
</dbReference>
<comment type="subcellular location">
    <subcellularLocation>
        <location evidence="3">Cytoplasm</location>
    </subcellularLocation>
</comment>
<sequence length="226" mass="23749">MDMGTGTGTSMRMATPTPMAELAALQRLFAWLSPAWPVGSFAYSHGIEQAIADGWLTGPDAVQDWIADLLRHGAGRNDAILLAHAWRGEDVAELALALSGCAERRREAAEQGASFARALSAVEGALPPAPYPVAIGMAAARAGVPLAETLALFLQAFASNLVTACVKSVPIGPTQGQRVLAALMPLIREIAAEAEVATLDELGGCTLRGDLAAIRHETLQPRIYRT</sequence>
<evidence type="ECO:0000256" key="3">
    <source>
        <dbReference type="HAMAP-Rule" id="MF_01385"/>
    </source>
</evidence>
<dbReference type="PANTHER" id="PTHR33620:SF1">
    <property type="entry name" value="UREASE ACCESSORY PROTEIN F"/>
    <property type="match status" value="1"/>
</dbReference>
<dbReference type="EMBL" id="QTUJ01000003">
    <property type="protein sequence ID" value="REF68796.1"/>
    <property type="molecule type" value="Genomic_DNA"/>
</dbReference>
<accession>A0A3D9XE10</accession>
<reference evidence="4 5" key="1">
    <citation type="submission" date="2018-08" db="EMBL/GenBank/DDBJ databases">
        <title>Genomic Encyclopedia of Archaeal and Bacterial Type Strains, Phase II (KMG-II): from individual species to whole genera.</title>
        <authorList>
            <person name="Goeker M."/>
        </authorList>
    </citation>
    <scope>NUCLEOTIDE SEQUENCE [LARGE SCALE GENOMIC DNA]</scope>
    <source>
        <strain evidence="4 5">DSM 17099</strain>
    </source>
</reference>
<dbReference type="GO" id="GO:0005737">
    <property type="term" value="C:cytoplasm"/>
    <property type="evidence" value="ECO:0007669"/>
    <property type="project" value="UniProtKB-SubCell"/>
</dbReference>
<keyword evidence="1 3" id="KW-0996">Nickel insertion</keyword>
<comment type="function">
    <text evidence="3">Required for maturation of urease via the functional incorporation of the urease nickel metallocenter.</text>
</comment>